<sequence length="373" mass="40354">MPRAARRASAVSDISGLLNLGSARHGGICKSLQLSHPRRGDHAPSSFRLPRMRTAEGRTDRPDGAGSGLGREFVMASVQVWRVGSAIRRVAVRVLGTAGLLLLMAATALPAWAGADPAVSAFAPHRAVYDLSLGDTSDDGSVNDVSGRMVFEFTGSACDGFTVNFRMVTRVEDDDGTTRTTDLRTSSFEGGEANEYQFLTQSFVDQQKSDETKGVAKREHGEVLVDLVQPAKKREELAKGVVFPTQHLARLIEAAEKGETVVQADLYDGSDDGEQVYATTAFIGKEVTGPDPDDGDDAKAVANLKGIRHWPIRLSYFDPVEGHSGEQTPSYQMSFLLYANGVTRRLKLDYGDFVVDSKLTQLDLLPTAKDCTK</sequence>
<keyword evidence="2" id="KW-0472">Membrane</keyword>
<name>A0A6A7XZF0_9HYPH</name>
<evidence type="ECO:0000313" key="4">
    <source>
        <dbReference type="Proteomes" id="UP000332515"/>
    </source>
</evidence>
<dbReference type="EMBL" id="VWNA01000001">
    <property type="protein sequence ID" value="MQT11129.1"/>
    <property type="molecule type" value="Genomic_DNA"/>
</dbReference>
<reference evidence="3 4" key="1">
    <citation type="submission" date="2019-09" db="EMBL/GenBank/DDBJ databases">
        <title>Segnochrobactrum spirostomi gen. nov., sp. nov., isolated from the ciliate Spirostomum cf. yagiui and description of a novel family, Segnochrobactraceae fam. nov. within the order Rhizobiales of the class Alphaproteobacteria.</title>
        <authorList>
            <person name="Akter S."/>
            <person name="Shazib S.U.A."/>
            <person name="Shin M.K."/>
        </authorList>
    </citation>
    <scope>NUCLEOTIDE SEQUENCE [LARGE SCALE GENOMIC DNA]</scope>
    <source>
        <strain evidence="3 4">Sp-1</strain>
    </source>
</reference>
<keyword evidence="2" id="KW-0812">Transmembrane</keyword>
<feature type="region of interest" description="Disordered" evidence="1">
    <location>
        <begin position="33"/>
        <end position="66"/>
    </location>
</feature>
<dbReference type="AlphaFoldDB" id="A0A6A7XZF0"/>
<dbReference type="InterPro" id="IPR015000">
    <property type="entry name" value="EipB-like"/>
</dbReference>
<keyword evidence="2" id="KW-1133">Transmembrane helix</keyword>
<organism evidence="3 4">
    <name type="scientific">Segnochrobactrum spirostomi</name>
    <dbReference type="NCBI Taxonomy" id="2608987"/>
    <lineage>
        <taxon>Bacteria</taxon>
        <taxon>Pseudomonadati</taxon>
        <taxon>Pseudomonadota</taxon>
        <taxon>Alphaproteobacteria</taxon>
        <taxon>Hyphomicrobiales</taxon>
        <taxon>Segnochrobactraceae</taxon>
        <taxon>Segnochrobactrum</taxon>
    </lineage>
</organism>
<evidence type="ECO:0000256" key="1">
    <source>
        <dbReference type="SAM" id="MobiDB-lite"/>
    </source>
</evidence>
<gene>
    <name evidence="3" type="ORF">F0357_00230</name>
</gene>
<dbReference type="Pfam" id="PF08904">
    <property type="entry name" value="EipB_like"/>
    <property type="match status" value="1"/>
</dbReference>
<accession>A0A6A7XZF0</accession>
<protein>
    <submittedName>
        <fullName evidence="3">Cell envelope integrity EipB family protein</fullName>
    </submittedName>
</protein>
<evidence type="ECO:0000256" key="2">
    <source>
        <dbReference type="SAM" id="Phobius"/>
    </source>
</evidence>
<proteinExistence type="predicted"/>
<dbReference type="Proteomes" id="UP000332515">
    <property type="component" value="Unassembled WGS sequence"/>
</dbReference>
<feature type="compositionally biased region" description="Basic and acidic residues" evidence="1">
    <location>
        <begin position="53"/>
        <end position="63"/>
    </location>
</feature>
<evidence type="ECO:0000313" key="3">
    <source>
        <dbReference type="EMBL" id="MQT11129.1"/>
    </source>
</evidence>
<comment type="caution">
    <text evidence="3">The sequence shown here is derived from an EMBL/GenBank/DDBJ whole genome shotgun (WGS) entry which is preliminary data.</text>
</comment>
<feature type="transmembrane region" description="Helical" evidence="2">
    <location>
        <begin position="90"/>
        <end position="113"/>
    </location>
</feature>
<keyword evidence="4" id="KW-1185">Reference proteome</keyword>